<reference evidence="4" key="1">
    <citation type="submission" date="2011-05" db="EMBL/GenBank/DDBJ databases">
        <authorList>
            <person name="Richards S.R."/>
            <person name="Qu J."/>
            <person name="Jiang H."/>
            <person name="Jhangiani S.N."/>
            <person name="Agravi P."/>
            <person name="Goodspeed R."/>
            <person name="Gross S."/>
            <person name="Mandapat C."/>
            <person name="Jackson L."/>
            <person name="Mathew T."/>
            <person name="Pu L."/>
            <person name="Thornton R."/>
            <person name="Saada N."/>
            <person name="Wilczek-Boney K.B."/>
            <person name="Lee S."/>
            <person name="Kovar C."/>
            <person name="Wu Y."/>
            <person name="Scherer S.E."/>
            <person name="Worley K.C."/>
            <person name="Muzny D.M."/>
            <person name="Gibbs R."/>
        </authorList>
    </citation>
    <scope>NUCLEOTIDE SEQUENCE</scope>
    <source>
        <strain evidence="4">Brora</strain>
    </source>
</reference>
<organism evidence="3 4">
    <name type="scientific">Strigamia maritima</name>
    <name type="common">European centipede</name>
    <name type="synonym">Geophilus maritimus</name>
    <dbReference type="NCBI Taxonomy" id="126957"/>
    <lineage>
        <taxon>Eukaryota</taxon>
        <taxon>Metazoa</taxon>
        <taxon>Ecdysozoa</taxon>
        <taxon>Arthropoda</taxon>
        <taxon>Myriapoda</taxon>
        <taxon>Chilopoda</taxon>
        <taxon>Pleurostigmophora</taxon>
        <taxon>Geophilomorpha</taxon>
        <taxon>Linotaeniidae</taxon>
        <taxon>Strigamia</taxon>
    </lineage>
</organism>
<dbReference type="GO" id="GO:0005524">
    <property type="term" value="F:ATP binding"/>
    <property type="evidence" value="ECO:0007669"/>
    <property type="project" value="InterPro"/>
</dbReference>
<keyword evidence="4" id="KW-1185">Reference proteome</keyword>
<dbReference type="STRING" id="126957.T1IRQ2"/>
<evidence type="ECO:0000313" key="4">
    <source>
        <dbReference type="Proteomes" id="UP000014500"/>
    </source>
</evidence>
<dbReference type="eggNOG" id="ENOG502SAAM">
    <property type="taxonomic scope" value="Eukaryota"/>
</dbReference>
<feature type="coiled-coil region" evidence="1">
    <location>
        <begin position="89"/>
        <end position="163"/>
    </location>
</feature>
<dbReference type="PROSITE" id="PS50011">
    <property type="entry name" value="PROTEIN_KINASE_DOM"/>
    <property type="match status" value="1"/>
</dbReference>
<dbReference type="InterPro" id="IPR011009">
    <property type="entry name" value="Kinase-like_dom_sf"/>
</dbReference>
<feature type="domain" description="Protein kinase" evidence="2">
    <location>
        <begin position="394"/>
        <end position="658"/>
    </location>
</feature>
<dbReference type="Gene3D" id="1.10.510.10">
    <property type="entry name" value="Transferase(Phosphotransferase) domain 1"/>
    <property type="match status" value="1"/>
</dbReference>
<dbReference type="EMBL" id="JH431375">
    <property type="status" value="NOT_ANNOTATED_CDS"/>
    <property type="molecule type" value="Genomic_DNA"/>
</dbReference>
<dbReference type="PhylomeDB" id="T1IRQ2"/>
<protein>
    <recommendedName>
        <fullName evidence="2">Protein kinase domain-containing protein</fullName>
    </recommendedName>
</protein>
<dbReference type="InterPro" id="IPR000719">
    <property type="entry name" value="Prot_kinase_dom"/>
</dbReference>
<reference evidence="3" key="2">
    <citation type="submission" date="2015-02" db="UniProtKB">
        <authorList>
            <consortium name="EnsemblMetazoa"/>
        </authorList>
    </citation>
    <scope>IDENTIFICATION</scope>
</reference>
<dbReference type="Proteomes" id="UP000014500">
    <property type="component" value="Unassembled WGS sequence"/>
</dbReference>
<evidence type="ECO:0000256" key="1">
    <source>
        <dbReference type="SAM" id="Coils"/>
    </source>
</evidence>
<evidence type="ECO:0000259" key="2">
    <source>
        <dbReference type="PROSITE" id="PS50011"/>
    </source>
</evidence>
<dbReference type="GO" id="GO:0004672">
    <property type="term" value="F:protein kinase activity"/>
    <property type="evidence" value="ECO:0007669"/>
    <property type="project" value="InterPro"/>
</dbReference>
<dbReference type="HOGENOM" id="CLU_416989_0_0_1"/>
<dbReference type="AlphaFoldDB" id="T1IRQ2"/>
<evidence type="ECO:0000313" key="3">
    <source>
        <dbReference type="EnsemblMetazoa" id="SMAR003751-PA"/>
    </source>
</evidence>
<sequence>MEECNPLVDEINRDIERINLHRSDVRGEKIKILEFKTTEGANKNLNDEFRKMHSEEFKVYGEILNARMNTKHEIQADGGSKSKKLKLGAEKLRSEKSKKQKTIEDLEETIKKIKKESLQLYNTHKNNLTITKGDCESFFEDDQKELSTNLNQLKSAYEGLENVVCRLYFECAALDYFGSLRAIVKLTEHGKIKHPSSCTERDLTEFYVNYSYRAPIGMYCETFDKFEDYVKEEDSKKDKYEIAASDLIRIAKEAAKGTYIAHEKNYADLVRESLKQFGEWDVAQENITKASHSGSGIGSHDDKSRVESDGIIYQTNNRGYLLHLEIKPAFSKGIPQAMTCYHRYTCKKIKTASDKKIAACIHPAVIMFFDGYVLFLYGAVLAHQISIQPLIRPIDLMADNARSDLSAVLFALDKSLKELDEYYDVYYANAPDWRGDQQESIAQFPIIKYTNCVGYKFDKSLMKNIVEAKKYMKTTTVLTKDSSKSGDVKQEEMAPVFPILYTAKYDGEYDIVIKFMRTYCIDAHELCAEAKCAPEVKYYENNRTYQVVIYKEFKGEPFSKNDHGTNRTVKENLQKALDVLHDDGFVFGDLRPPNILVNEKFEVNLIDFDWSGKEGVGWYPEVVNSSIVWPEGVNYGRRLERRHDNVMFNQLYKRMPDD</sequence>
<dbReference type="SUPFAM" id="SSF56112">
    <property type="entry name" value="Protein kinase-like (PK-like)"/>
    <property type="match status" value="1"/>
</dbReference>
<proteinExistence type="predicted"/>
<dbReference type="EnsemblMetazoa" id="SMAR003751-RA">
    <property type="protein sequence ID" value="SMAR003751-PA"/>
    <property type="gene ID" value="SMAR003751"/>
</dbReference>
<name>T1IRQ2_STRMM</name>
<accession>T1IRQ2</accession>
<keyword evidence="1" id="KW-0175">Coiled coil</keyword>